<protein>
    <submittedName>
        <fullName evidence="2">Uncharacterized protein</fullName>
    </submittedName>
</protein>
<accession>A0A3M0GGI7</accession>
<reference evidence="2 3" key="1">
    <citation type="submission" date="2018-10" db="EMBL/GenBank/DDBJ databases">
        <title>Dokdonia luteus sp. nov., isolated from sea water.</title>
        <authorList>
            <person name="Zhou L.Y."/>
            <person name="Du Z.J."/>
        </authorList>
    </citation>
    <scope>NUCLEOTIDE SEQUENCE [LARGE SCALE GENOMIC DNA]</scope>
    <source>
        <strain evidence="2 3">SH27</strain>
    </source>
</reference>
<gene>
    <name evidence="2" type="ORF">EAX61_03120</name>
</gene>
<evidence type="ECO:0000256" key="1">
    <source>
        <dbReference type="SAM" id="Phobius"/>
    </source>
</evidence>
<evidence type="ECO:0000313" key="2">
    <source>
        <dbReference type="EMBL" id="RMB63398.1"/>
    </source>
</evidence>
<comment type="caution">
    <text evidence="2">The sequence shown here is derived from an EMBL/GenBank/DDBJ whole genome shotgun (WGS) entry which is preliminary data.</text>
</comment>
<keyword evidence="1" id="KW-0472">Membrane</keyword>
<dbReference type="AlphaFoldDB" id="A0A3M0GGI7"/>
<feature type="transmembrane region" description="Helical" evidence="1">
    <location>
        <begin position="20"/>
        <end position="41"/>
    </location>
</feature>
<organism evidence="2 3">
    <name type="scientific">Dokdonia sinensis</name>
    <dbReference type="NCBI Taxonomy" id="2479847"/>
    <lineage>
        <taxon>Bacteria</taxon>
        <taxon>Pseudomonadati</taxon>
        <taxon>Bacteroidota</taxon>
        <taxon>Flavobacteriia</taxon>
        <taxon>Flavobacteriales</taxon>
        <taxon>Flavobacteriaceae</taxon>
        <taxon>Dokdonia</taxon>
    </lineage>
</organism>
<keyword evidence="1" id="KW-0812">Transmembrane</keyword>
<proteinExistence type="predicted"/>
<sequence length="69" mass="7896">MLTKLNTMRYSQDNKQFQDVLEVVVLGICLLAAIIVCYEYFTIESFEDAQASFARSLDAWDRQLASTNP</sequence>
<keyword evidence="3" id="KW-1185">Reference proteome</keyword>
<dbReference type="EMBL" id="REFV01000002">
    <property type="protein sequence ID" value="RMB63398.1"/>
    <property type="molecule type" value="Genomic_DNA"/>
</dbReference>
<dbReference type="Proteomes" id="UP000281985">
    <property type="component" value="Unassembled WGS sequence"/>
</dbReference>
<name>A0A3M0GGI7_9FLAO</name>
<evidence type="ECO:0000313" key="3">
    <source>
        <dbReference type="Proteomes" id="UP000281985"/>
    </source>
</evidence>
<keyword evidence="1" id="KW-1133">Transmembrane helix</keyword>